<dbReference type="Proteomes" id="UP000199820">
    <property type="component" value="Unassembled WGS sequence"/>
</dbReference>
<dbReference type="STRING" id="1526.SAMN02910262_00450"/>
<dbReference type="SUPFAM" id="SSF52317">
    <property type="entry name" value="Class I glutamine amidotransferase-like"/>
    <property type="match status" value="1"/>
</dbReference>
<dbReference type="NCBIfam" id="NF001989">
    <property type="entry name" value="PRK00784.1"/>
    <property type="match status" value="1"/>
</dbReference>
<dbReference type="PROSITE" id="PS51273">
    <property type="entry name" value="GATASE_TYPE_1"/>
    <property type="match status" value="1"/>
</dbReference>
<dbReference type="UniPathway" id="UPA00148"/>
<dbReference type="GO" id="GO:0015420">
    <property type="term" value="F:ABC-type vitamin B12 transporter activity"/>
    <property type="evidence" value="ECO:0007669"/>
    <property type="project" value="UniProtKB-UniRule"/>
</dbReference>
<evidence type="ECO:0000256" key="2">
    <source>
        <dbReference type="ARBA" id="ARBA00022573"/>
    </source>
</evidence>
<dbReference type="InterPro" id="IPR047045">
    <property type="entry name" value="CobQ_N"/>
</dbReference>
<organism evidence="7 8">
    <name type="scientific">[Clostridium] aminophilum</name>
    <dbReference type="NCBI Taxonomy" id="1526"/>
    <lineage>
        <taxon>Bacteria</taxon>
        <taxon>Bacillati</taxon>
        <taxon>Bacillota</taxon>
        <taxon>Clostridia</taxon>
        <taxon>Lachnospirales</taxon>
        <taxon>Lachnospiraceae</taxon>
    </lineage>
</organism>
<dbReference type="InterPro" id="IPR011698">
    <property type="entry name" value="GATase_3"/>
</dbReference>
<evidence type="ECO:0000256" key="4">
    <source>
        <dbReference type="HAMAP-Rule" id="MF_00028"/>
    </source>
</evidence>
<dbReference type="PROSITE" id="PS51274">
    <property type="entry name" value="GATASE_COBBQ"/>
    <property type="match status" value="1"/>
</dbReference>
<accession>A0A1I0BK96</accession>
<dbReference type="SUPFAM" id="SSF52540">
    <property type="entry name" value="P-loop containing nucleoside triphosphate hydrolases"/>
    <property type="match status" value="1"/>
</dbReference>
<evidence type="ECO:0000259" key="6">
    <source>
        <dbReference type="Pfam" id="PF07685"/>
    </source>
</evidence>
<comment type="pathway">
    <text evidence="1 4">Cofactor biosynthesis; adenosylcobalamin biosynthesis.</text>
</comment>
<dbReference type="Gene3D" id="3.40.50.880">
    <property type="match status" value="1"/>
</dbReference>
<feature type="active site" evidence="4">
    <location>
        <position position="441"/>
    </location>
</feature>
<dbReference type="InterPro" id="IPR004459">
    <property type="entry name" value="CobQ_synth"/>
</dbReference>
<keyword evidence="2 4" id="KW-0169">Cobalamin biosynthesis</keyword>
<protein>
    <recommendedName>
        <fullName evidence="4">Cobyric acid synthase</fullName>
    </recommendedName>
</protein>
<sequence>MAKSIMIQGTMSNVGKSFLTAGLCRVLRQDGWKVAPFKSQNMALNSFITVDGLEIGRAQAVQAEACGIEPTADMNPILLKPSSDVGSQVIVRGTPIGTMPAKEYFAYKKKLIPQILESYRRLDEEYDIIVIEGAGSPAEINLAQDDIVNMGIAEMTDSPVILAGDIDRGGVFAQLYGTVMLLPESQRKRIRGLVINKFRGDRSILDPGTEMISKLCGIPVVGTVPFLKADIDDEDSLSTRLTAKGKPAAPGEIDIAVIRLPRLSNFTDLHVFETVGLCNVRYVTDVKELGTPDLLVLPGTKNTIDDLLWLRTSGLESAILKLAAAEVPIIGICGGYQMMGEVLSDPEGHESGQPGRVLRGMGLIPAETVFTGEKIRSQNKGEAVASEGLFAALRGKQVRGYQIHMGRTTVRGGKPLLKLRKALLPEPEGYASGWIAGTYLHGIFDGQGVAAGIAELLRKRKMPGADAVEETGIIDPADAADYEDYRRRQYDILADGVRRNLDMEKIYQIIDRRDLSGG</sequence>
<dbReference type="EMBL" id="FOIL01000004">
    <property type="protein sequence ID" value="SET07422.1"/>
    <property type="molecule type" value="Genomic_DNA"/>
</dbReference>
<dbReference type="GO" id="GO:0009236">
    <property type="term" value="P:cobalamin biosynthetic process"/>
    <property type="evidence" value="ECO:0007669"/>
    <property type="project" value="UniProtKB-UniRule"/>
</dbReference>
<keyword evidence="8" id="KW-1185">Reference proteome</keyword>
<dbReference type="PANTHER" id="PTHR21343:SF1">
    <property type="entry name" value="COBYRIC ACID SYNTHASE"/>
    <property type="match status" value="1"/>
</dbReference>
<dbReference type="HAMAP" id="MF_00028">
    <property type="entry name" value="CobQ"/>
    <property type="match status" value="1"/>
</dbReference>
<feature type="active site" description="Nucleophile" evidence="4">
    <location>
        <position position="333"/>
    </location>
</feature>
<evidence type="ECO:0000313" key="8">
    <source>
        <dbReference type="Proteomes" id="UP000199820"/>
    </source>
</evidence>
<keyword evidence="3 4" id="KW-0315">Glutamine amidotransferase</keyword>
<dbReference type="CDD" id="cd05389">
    <property type="entry name" value="CobQ_N"/>
    <property type="match status" value="1"/>
</dbReference>
<dbReference type="InterPro" id="IPR029062">
    <property type="entry name" value="Class_I_gatase-like"/>
</dbReference>
<comment type="similarity">
    <text evidence="4">Belongs to the CobB/CobQ family. CobQ subfamily.</text>
</comment>
<dbReference type="NCBIfam" id="TIGR00313">
    <property type="entry name" value="cobQ"/>
    <property type="match status" value="1"/>
</dbReference>
<dbReference type="Pfam" id="PF07685">
    <property type="entry name" value="GATase_3"/>
    <property type="match status" value="1"/>
</dbReference>
<feature type="domain" description="CobB/CobQ-like glutamine amidotransferase" evidence="6">
    <location>
        <begin position="254"/>
        <end position="447"/>
    </location>
</feature>
<dbReference type="OrthoDB" id="9808302at2"/>
<dbReference type="Pfam" id="PF01656">
    <property type="entry name" value="CbiA"/>
    <property type="match status" value="1"/>
</dbReference>
<proteinExistence type="inferred from homology"/>
<dbReference type="AlphaFoldDB" id="A0A1I0BK96"/>
<feature type="domain" description="CobQ/CobB/MinD/ParA nucleotide binding" evidence="5">
    <location>
        <begin position="5"/>
        <end position="230"/>
    </location>
</feature>
<reference evidence="7 8" key="1">
    <citation type="submission" date="2016-10" db="EMBL/GenBank/DDBJ databases">
        <authorList>
            <person name="de Groot N.N."/>
        </authorList>
    </citation>
    <scope>NUCLEOTIDE SEQUENCE [LARGE SCALE GENOMIC DNA]</scope>
    <source>
        <strain evidence="7 8">KH1P1</strain>
    </source>
</reference>
<name>A0A1I0BK96_9FIRM</name>
<dbReference type="CDD" id="cd01750">
    <property type="entry name" value="GATase1_CobQ"/>
    <property type="match status" value="1"/>
</dbReference>
<dbReference type="GO" id="GO:0003824">
    <property type="term" value="F:catalytic activity"/>
    <property type="evidence" value="ECO:0007669"/>
    <property type="project" value="InterPro"/>
</dbReference>
<dbReference type="InterPro" id="IPR002586">
    <property type="entry name" value="CobQ/CobB/MinD/ParA_Nub-bd_dom"/>
</dbReference>
<comment type="function">
    <text evidence="4">Catalyzes amidations at positions B, D, E, and G on adenosylcobyrinic A,C-diamide. NH(2) groups are provided by glutamine, and one molecule of ATP is hydrogenolyzed for each amidation.</text>
</comment>
<dbReference type="InterPro" id="IPR027417">
    <property type="entry name" value="P-loop_NTPase"/>
</dbReference>
<evidence type="ECO:0000256" key="1">
    <source>
        <dbReference type="ARBA" id="ARBA00004953"/>
    </source>
</evidence>
<evidence type="ECO:0000256" key="3">
    <source>
        <dbReference type="ARBA" id="ARBA00022962"/>
    </source>
</evidence>
<dbReference type="eggNOG" id="COG1492">
    <property type="taxonomic scope" value="Bacteria"/>
</dbReference>
<gene>
    <name evidence="4" type="primary">cobQ</name>
    <name evidence="7" type="ORF">SAMN04487771_100486</name>
</gene>
<dbReference type="Gene3D" id="3.40.50.300">
    <property type="entry name" value="P-loop containing nucleotide triphosphate hydrolases"/>
    <property type="match status" value="1"/>
</dbReference>
<dbReference type="PANTHER" id="PTHR21343">
    <property type="entry name" value="DETHIOBIOTIN SYNTHETASE"/>
    <property type="match status" value="1"/>
</dbReference>
<evidence type="ECO:0000259" key="5">
    <source>
        <dbReference type="Pfam" id="PF01656"/>
    </source>
</evidence>
<dbReference type="InterPro" id="IPR033949">
    <property type="entry name" value="CobQ_GATase1"/>
</dbReference>
<dbReference type="RefSeq" id="WP_074648512.1">
    <property type="nucleotide sequence ID" value="NZ_FOIL01000004.1"/>
</dbReference>
<evidence type="ECO:0000313" key="7">
    <source>
        <dbReference type="EMBL" id="SET07422.1"/>
    </source>
</evidence>